<protein>
    <recommendedName>
        <fullName evidence="4">DUF4251 domain-containing protein</fullName>
    </recommendedName>
</protein>
<gene>
    <name evidence="2" type="ORF">EGI11_00055</name>
</gene>
<evidence type="ECO:0000313" key="3">
    <source>
        <dbReference type="Proteomes" id="UP000270224"/>
    </source>
</evidence>
<keyword evidence="1" id="KW-0732">Signal</keyword>
<feature type="chain" id="PRO_5017956414" description="DUF4251 domain-containing protein" evidence="1">
    <location>
        <begin position="20"/>
        <end position="146"/>
    </location>
</feature>
<dbReference type="AlphaFoldDB" id="A0A3N0WZ50"/>
<proteinExistence type="predicted"/>
<reference evidence="3" key="1">
    <citation type="submission" date="2018-11" db="EMBL/GenBank/DDBJ databases">
        <title>Proposal to divide the Flavobacteriaceae and reorganize its genera based on Amino Acid Identity values calculated from whole genome sequences.</title>
        <authorList>
            <person name="Nicholson A.C."/>
            <person name="Gulvik C.A."/>
            <person name="Whitney A.M."/>
            <person name="Humrighouse B.W."/>
            <person name="Bell M."/>
            <person name="Holmens B."/>
            <person name="Steigerwalt A."/>
            <person name="Villarma A."/>
            <person name="Sheth M."/>
            <person name="Batra D."/>
            <person name="Pryor J."/>
            <person name="Bernardet J.-F."/>
            <person name="Hugo C."/>
            <person name="Kampfer P."/>
            <person name="Newman J."/>
            <person name="Mcquiston J.R."/>
        </authorList>
    </citation>
    <scope>NUCLEOTIDE SEQUENCE [LARGE SCALE GENOMIC DNA]</scope>
    <source>
        <strain evidence="3">H3056</strain>
    </source>
</reference>
<evidence type="ECO:0000313" key="2">
    <source>
        <dbReference type="EMBL" id="ROI10342.1"/>
    </source>
</evidence>
<accession>A0A3N0WZ50</accession>
<evidence type="ECO:0008006" key="4">
    <source>
        <dbReference type="Google" id="ProtNLM"/>
    </source>
</evidence>
<organism evidence="2 3">
    <name type="scientific">Kaistella daneshvariae</name>
    <dbReference type="NCBI Taxonomy" id="2487074"/>
    <lineage>
        <taxon>Bacteria</taxon>
        <taxon>Pseudomonadati</taxon>
        <taxon>Bacteroidota</taxon>
        <taxon>Flavobacteriia</taxon>
        <taxon>Flavobacteriales</taxon>
        <taxon>Weeksellaceae</taxon>
        <taxon>Chryseobacterium group</taxon>
        <taxon>Kaistella</taxon>
    </lineage>
</organism>
<dbReference type="EMBL" id="RJUG01000001">
    <property type="protein sequence ID" value="ROI10342.1"/>
    <property type="molecule type" value="Genomic_DNA"/>
</dbReference>
<name>A0A3N0WZ50_9FLAO</name>
<dbReference type="PROSITE" id="PS51257">
    <property type="entry name" value="PROKAR_LIPOPROTEIN"/>
    <property type="match status" value="1"/>
</dbReference>
<evidence type="ECO:0000256" key="1">
    <source>
        <dbReference type="SAM" id="SignalP"/>
    </source>
</evidence>
<dbReference type="OrthoDB" id="1259860at2"/>
<sequence>MKTLFIQFLLLFLTSCATAQKTEDLRVVHEFSFSRENLFKEVQKKAAKNPVIKDLKITLPTPAGEEQFTLVEYNVGEKRVPGFYTFRGTSEDGQKILTLTIKQKSMSGMMRYNGQNFYIEKVKSAKNKYRLYLPKPLQNQENDHVK</sequence>
<dbReference type="RefSeq" id="WP_123264435.1">
    <property type="nucleotide sequence ID" value="NZ_RJUG01000001.1"/>
</dbReference>
<comment type="caution">
    <text evidence="2">The sequence shown here is derived from an EMBL/GenBank/DDBJ whole genome shotgun (WGS) entry which is preliminary data.</text>
</comment>
<dbReference type="Proteomes" id="UP000270224">
    <property type="component" value="Unassembled WGS sequence"/>
</dbReference>
<feature type="signal peptide" evidence="1">
    <location>
        <begin position="1"/>
        <end position="19"/>
    </location>
</feature>